<dbReference type="GO" id="GO:0016297">
    <property type="term" value="F:fatty acyl-[ACP] hydrolase activity"/>
    <property type="evidence" value="ECO:0007669"/>
    <property type="project" value="InterPro"/>
</dbReference>
<keyword evidence="7 11" id="KW-0276">Fatty acid metabolism</keyword>
<keyword evidence="4 11" id="KW-0150">Chloroplast</keyword>
<dbReference type="EMBL" id="HBFB01011526">
    <property type="protein sequence ID" value="CAD8674756.1"/>
    <property type="molecule type" value="Transcribed_RNA"/>
</dbReference>
<feature type="domain" description="Acyl-ACP thioesterase N-terminal hotdog" evidence="12">
    <location>
        <begin position="93"/>
        <end position="224"/>
    </location>
</feature>
<keyword evidence="6 11" id="KW-0378">Hydrolase</keyword>
<proteinExistence type="inferred from homology"/>
<dbReference type="Gene3D" id="3.10.129.10">
    <property type="entry name" value="Hotdog Thioesterase"/>
    <property type="match status" value="1"/>
</dbReference>
<organism evidence="14">
    <name type="scientific">Chlamydomonas leiostraca</name>
    <dbReference type="NCBI Taxonomy" id="1034604"/>
    <lineage>
        <taxon>Eukaryota</taxon>
        <taxon>Viridiplantae</taxon>
        <taxon>Chlorophyta</taxon>
        <taxon>core chlorophytes</taxon>
        <taxon>Chlorophyceae</taxon>
        <taxon>CS clade</taxon>
        <taxon>Chlamydomonadales</taxon>
        <taxon>Chlamydomonadaceae</taxon>
        <taxon>Chlamydomonas</taxon>
    </lineage>
</organism>
<keyword evidence="10 11" id="KW-0275">Fatty acid biosynthesis</keyword>
<evidence type="ECO:0000256" key="2">
    <source>
        <dbReference type="ARBA" id="ARBA00006500"/>
    </source>
</evidence>
<comment type="similarity">
    <text evidence="2 11">Belongs to the acyl-ACP thioesterase family.</text>
</comment>
<dbReference type="PANTHER" id="PTHR31727:SF6">
    <property type="entry name" value="OLEOYL-ACYL CARRIER PROTEIN THIOESTERASE 1, CHLOROPLASTIC"/>
    <property type="match status" value="1"/>
</dbReference>
<evidence type="ECO:0000256" key="7">
    <source>
        <dbReference type="ARBA" id="ARBA00022832"/>
    </source>
</evidence>
<keyword evidence="3 11" id="KW-0444">Lipid biosynthesis</keyword>
<dbReference type="PANTHER" id="PTHR31727">
    <property type="entry name" value="OLEOYL-ACYL CARRIER PROTEIN THIOESTERASE 1, CHLOROPLASTIC"/>
    <property type="match status" value="1"/>
</dbReference>
<dbReference type="CDD" id="cd00586">
    <property type="entry name" value="4HBT"/>
    <property type="match status" value="1"/>
</dbReference>
<comment type="function">
    <text evidence="11">Plays an essential role in chain termination during de novo fatty acid synthesis.</text>
</comment>
<evidence type="ECO:0000313" key="14">
    <source>
        <dbReference type="EMBL" id="CAD8674756.1"/>
    </source>
</evidence>
<dbReference type="Pfam" id="PF01643">
    <property type="entry name" value="Acyl-ACP_TE"/>
    <property type="match status" value="1"/>
</dbReference>
<gene>
    <name evidence="14" type="ORF">CLEI1391_LOCUS6526</name>
</gene>
<keyword evidence="9 11" id="KW-0443">Lipid metabolism</keyword>
<reference evidence="14" key="1">
    <citation type="submission" date="2021-01" db="EMBL/GenBank/DDBJ databases">
        <authorList>
            <person name="Corre E."/>
            <person name="Pelletier E."/>
            <person name="Niang G."/>
            <person name="Scheremetjew M."/>
            <person name="Finn R."/>
            <person name="Kale V."/>
            <person name="Holt S."/>
            <person name="Cochrane G."/>
            <person name="Meng A."/>
            <person name="Brown T."/>
            <person name="Cohen L."/>
        </authorList>
    </citation>
    <scope>NUCLEOTIDE SEQUENCE</scope>
    <source>
        <strain evidence="14">SAG 11-49</strain>
    </source>
</reference>
<evidence type="ECO:0000256" key="10">
    <source>
        <dbReference type="ARBA" id="ARBA00023160"/>
    </source>
</evidence>
<dbReference type="InterPro" id="IPR049427">
    <property type="entry name" value="Acyl-ACP_TE_C"/>
</dbReference>
<dbReference type="SUPFAM" id="SSF54637">
    <property type="entry name" value="Thioesterase/thiol ester dehydrase-isomerase"/>
    <property type="match status" value="2"/>
</dbReference>
<evidence type="ECO:0000256" key="9">
    <source>
        <dbReference type="ARBA" id="ARBA00023098"/>
    </source>
</evidence>
<feature type="domain" description="Acyl-ACP thioesterase-like C-terminal" evidence="13">
    <location>
        <begin position="263"/>
        <end position="330"/>
    </location>
</feature>
<evidence type="ECO:0000256" key="8">
    <source>
        <dbReference type="ARBA" id="ARBA00022946"/>
    </source>
</evidence>
<evidence type="ECO:0000256" key="11">
    <source>
        <dbReference type="RuleBase" id="RU363096"/>
    </source>
</evidence>
<evidence type="ECO:0000259" key="13">
    <source>
        <dbReference type="Pfam" id="PF20791"/>
    </source>
</evidence>
<dbReference type="Pfam" id="PF20791">
    <property type="entry name" value="Acyl-ACP_TE_C"/>
    <property type="match status" value="1"/>
</dbReference>
<dbReference type="InterPro" id="IPR045023">
    <property type="entry name" value="FATA/B"/>
</dbReference>
<dbReference type="GO" id="GO:0000036">
    <property type="term" value="F:acyl carrier activity"/>
    <property type="evidence" value="ECO:0007669"/>
    <property type="project" value="TreeGrafter"/>
</dbReference>
<accession>A0A7S0WNC5</accession>
<keyword evidence="8" id="KW-0809">Transit peptide</keyword>
<dbReference type="AlphaFoldDB" id="A0A7S0WNC5"/>
<dbReference type="EC" id="3.1.2.-" evidence="11"/>
<evidence type="ECO:0000256" key="1">
    <source>
        <dbReference type="ARBA" id="ARBA00004229"/>
    </source>
</evidence>
<dbReference type="GO" id="GO:0009507">
    <property type="term" value="C:chloroplast"/>
    <property type="evidence" value="ECO:0007669"/>
    <property type="project" value="UniProtKB-SubCell"/>
</dbReference>
<comment type="subcellular location">
    <subcellularLocation>
        <location evidence="1 11">Plastid</location>
        <location evidence="1 11">Chloroplast</location>
    </subcellularLocation>
</comment>
<dbReference type="InterPro" id="IPR002864">
    <property type="entry name" value="Acyl-ACP_thioesterase_NHD"/>
</dbReference>
<sequence>MQHCSAMHQERVLGSQASCSKPYMARPIGRRPAARITSPHTRSKSTWYPGCRAAIISQVSAAVAQEQLPHHDDVAIAEFPAPLPGSFTADLSSFSEQHRIRGYEVRPDQRATIVTIANLLQEVAGNHAVGMWGRTDNGFANLPSMKDLIFVMTRLQIRMQQYPKWGDIVTVETYFSEEGRLAARRDWRILDARTGQEYGAATSTWVTINTATRKLSKLPEELKARFMRLAPKPPRHAVPADQTKRKLPEMDEATKFEGPKQVARRSDMDMNGHINNVTYLAWALETVPQDIYDGHKMFEIEVDFKAECKAGELVESVCCALGSDQASNGSGSSNSGDVQYLHTLRRCDEAGCYELVRCRTTFTPQ</sequence>
<evidence type="ECO:0000256" key="3">
    <source>
        <dbReference type="ARBA" id="ARBA00022516"/>
    </source>
</evidence>
<evidence type="ECO:0000256" key="4">
    <source>
        <dbReference type="ARBA" id="ARBA00022528"/>
    </source>
</evidence>
<evidence type="ECO:0000256" key="5">
    <source>
        <dbReference type="ARBA" id="ARBA00022640"/>
    </source>
</evidence>
<evidence type="ECO:0000256" key="6">
    <source>
        <dbReference type="ARBA" id="ARBA00022801"/>
    </source>
</evidence>
<evidence type="ECO:0000259" key="12">
    <source>
        <dbReference type="Pfam" id="PF01643"/>
    </source>
</evidence>
<dbReference type="InterPro" id="IPR029069">
    <property type="entry name" value="HotDog_dom_sf"/>
</dbReference>
<name>A0A7S0WNC5_9CHLO</name>
<keyword evidence="5 11" id="KW-0934">Plastid</keyword>
<protein>
    <recommendedName>
        <fullName evidence="11">Acyl-[acyl-carrier-protein] hydrolase</fullName>
        <ecNumber evidence="11">3.1.2.-</ecNumber>
    </recommendedName>
</protein>